<proteinExistence type="predicted"/>
<accession>A0ABV9CIC7</accession>
<dbReference type="Pfam" id="PF20062">
    <property type="entry name" value="DUF6461"/>
    <property type="match status" value="1"/>
</dbReference>
<organism evidence="1 2">
    <name type="scientific">Sphaerisporangium dianthi</name>
    <dbReference type="NCBI Taxonomy" id="1436120"/>
    <lineage>
        <taxon>Bacteria</taxon>
        <taxon>Bacillati</taxon>
        <taxon>Actinomycetota</taxon>
        <taxon>Actinomycetes</taxon>
        <taxon>Streptosporangiales</taxon>
        <taxon>Streptosporangiaceae</taxon>
        <taxon>Sphaerisporangium</taxon>
    </lineage>
</organism>
<reference evidence="2" key="1">
    <citation type="journal article" date="2019" name="Int. J. Syst. Evol. Microbiol.">
        <title>The Global Catalogue of Microorganisms (GCM) 10K type strain sequencing project: providing services to taxonomists for standard genome sequencing and annotation.</title>
        <authorList>
            <consortium name="The Broad Institute Genomics Platform"/>
            <consortium name="The Broad Institute Genome Sequencing Center for Infectious Disease"/>
            <person name="Wu L."/>
            <person name="Ma J."/>
        </authorList>
    </citation>
    <scope>NUCLEOTIDE SEQUENCE [LARGE SCALE GENOMIC DNA]</scope>
    <source>
        <strain evidence="2">CGMCC 4.7132</strain>
    </source>
</reference>
<evidence type="ECO:0000313" key="1">
    <source>
        <dbReference type="EMBL" id="MFC4532249.1"/>
    </source>
</evidence>
<comment type="caution">
    <text evidence="1">The sequence shown here is derived from an EMBL/GenBank/DDBJ whole genome shotgun (WGS) entry which is preliminary data.</text>
</comment>
<dbReference type="RefSeq" id="WP_380841028.1">
    <property type="nucleotide sequence ID" value="NZ_JBHSFP010000009.1"/>
</dbReference>
<protein>
    <submittedName>
        <fullName evidence="1">DUF6461 domain-containing protein</fullName>
    </submittedName>
</protein>
<name>A0ABV9CIC7_9ACTN</name>
<dbReference type="InterPro" id="IPR045592">
    <property type="entry name" value="DUF6461"/>
</dbReference>
<keyword evidence="2" id="KW-1185">Reference proteome</keyword>
<dbReference type="EMBL" id="JBHSFP010000009">
    <property type="protein sequence ID" value="MFC4532249.1"/>
    <property type="molecule type" value="Genomic_DNA"/>
</dbReference>
<gene>
    <name evidence="1" type="ORF">ACFO60_15870</name>
</gene>
<dbReference type="Proteomes" id="UP001596004">
    <property type="component" value="Unassembled WGS sequence"/>
</dbReference>
<evidence type="ECO:0000313" key="2">
    <source>
        <dbReference type="Proteomes" id="UP001596004"/>
    </source>
</evidence>
<sequence>MKSSHVEPDVGLGIDQEIIMPLSAGTRLVSHFRDVEGVEYFY</sequence>